<dbReference type="InterPro" id="IPR036259">
    <property type="entry name" value="MFS_trans_sf"/>
</dbReference>
<dbReference type="Pfam" id="PF07690">
    <property type="entry name" value="MFS_1"/>
    <property type="match status" value="1"/>
</dbReference>
<evidence type="ECO:0000259" key="8">
    <source>
        <dbReference type="PROSITE" id="PS50850"/>
    </source>
</evidence>
<comment type="subcellular location">
    <subcellularLocation>
        <location evidence="1">Membrane</location>
        <topology evidence="1">Multi-pass membrane protein</topology>
    </subcellularLocation>
</comment>
<accession>A0ABY6UNP1</accession>
<evidence type="ECO:0000313" key="9">
    <source>
        <dbReference type="EMBL" id="VUC32388.1"/>
    </source>
</evidence>
<sequence>MARAASNTFPRPHRQTVTMSSNKELENGLDGKANQVVHLEQPKQFETTDDAIIEDVSAQAHKAAFRKVDYRLMPMLMALYLVANLDRANLGNAKIEGLEKDLNMKGNDYNVTNMIFFVPYILFEVPANSLLIKFHRPSTWIGIIVTAWGIVMTCSGFCQNYAGLLVCRILLGVFEAGFYPGAVYLLGQWYPPYMTQVRMSMLYCAAAISGAFSGLLAAGIAKMAGLGGYNGWRWIFLLEGVLTVVLGVAAFWLLPDSPSKSSKWLSQDEIEYMNALHRKYREAHRQPQENPDQEVAVSRAHKWKILLSVVTDWQLYLQALIFMSSSVPTYALKFTLPTIMVNMGFSSTNAQLLSAPPYLAGAISALVVSRFADRFSRRVPFIVVPQLVLMVAYSVLFSFSAEIKTHVALCYTFVMIATSSVYNIIPGGNTWTINNLAGQSKRAMGVAFMIALGNCGGIVGSLIFKSDESPRYQTGWGTSLGFICLGILSACILELGYTLINKKRAKLSRAEIDAKYSATDLDAMGDKSPLFVYKL</sequence>
<feature type="transmembrane region" description="Helical" evidence="7">
    <location>
        <begin position="379"/>
        <end position="399"/>
    </location>
</feature>
<feature type="transmembrane region" description="Helical" evidence="7">
    <location>
        <begin position="232"/>
        <end position="254"/>
    </location>
</feature>
<gene>
    <name evidence="9" type="ORF">CLO192961_LOCUS328631</name>
</gene>
<protein>
    <recommendedName>
        <fullName evidence="8">Major facilitator superfamily (MFS) profile domain-containing protein</fullName>
    </recommendedName>
</protein>
<reference evidence="9 10" key="1">
    <citation type="submission" date="2019-06" db="EMBL/GenBank/DDBJ databases">
        <authorList>
            <person name="Broberg M."/>
        </authorList>
    </citation>
    <scope>NUCLEOTIDE SEQUENCE [LARGE SCALE GENOMIC DNA]</scope>
</reference>
<feature type="region of interest" description="Disordered" evidence="6">
    <location>
        <begin position="1"/>
        <end position="26"/>
    </location>
</feature>
<keyword evidence="3 7" id="KW-0812">Transmembrane</keyword>
<keyword evidence="2" id="KW-0813">Transport</keyword>
<feature type="transmembrane region" description="Helical" evidence="7">
    <location>
        <begin position="199"/>
        <end position="220"/>
    </location>
</feature>
<evidence type="ECO:0000313" key="10">
    <source>
        <dbReference type="Proteomes" id="UP000766486"/>
    </source>
</evidence>
<feature type="transmembrane region" description="Helical" evidence="7">
    <location>
        <begin position="139"/>
        <end position="162"/>
    </location>
</feature>
<proteinExistence type="predicted"/>
<evidence type="ECO:0000256" key="5">
    <source>
        <dbReference type="ARBA" id="ARBA00023136"/>
    </source>
</evidence>
<feature type="transmembrane region" description="Helical" evidence="7">
    <location>
        <begin position="110"/>
        <end position="132"/>
    </location>
</feature>
<dbReference type="PROSITE" id="PS50850">
    <property type="entry name" value="MFS"/>
    <property type="match status" value="1"/>
</dbReference>
<dbReference type="EMBL" id="CABFNS010000851">
    <property type="protein sequence ID" value="VUC32388.1"/>
    <property type="molecule type" value="Genomic_DNA"/>
</dbReference>
<feature type="domain" description="Major facilitator superfamily (MFS) profile" evidence="8">
    <location>
        <begin position="72"/>
        <end position="504"/>
    </location>
</feature>
<dbReference type="InterPro" id="IPR020846">
    <property type="entry name" value="MFS_dom"/>
</dbReference>
<feature type="transmembrane region" description="Helical" evidence="7">
    <location>
        <begin position="446"/>
        <end position="464"/>
    </location>
</feature>
<dbReference type="SUPFAM" id="SSF103473">
    <property type="entry name" value="MFS general substrate transporter"/>
    <property type="match status" value="1"/>
</dbReference>
<dbReference type="Proteomes" id="UP000766486">
    <property type="component" value="Unassembled WGS sequence"/>
</dbReference>
<organism evidence="9 10">
    <name type="scientific">Bionectria ochroleuca</name>
    <name type="common">Gliocladium roseum</name>
    <dbReference type="NCBI Taxonomy" id="29856"/>
    <lineage>
        <taxon>Eukaryota</taxon>
        <taxon>Fungi</taxon>
        <taxon>Dikarya</taxon>
        <taxon>Ascomycota</taxon>
        <taxon>Pezizomycotina</taxon>
        <taxon>Sordariomycetes</taxon>
        <taxon>Hypocreomycetidae</taxon>
        <taxon>Hypocreales</taxon>
        <taxon>Bionectriaceae</taxon>
        <taxon>Clonostachys</taxon>
    </lineage>
</organism>
<evidence type="ECO:0000256" key="6">
    <source>
        <dbReference type="SAM" id="MobiDB-lite"/>
    </source>
</evidence>
<feature type="transmembrane region" description="Helical" evidence="7">
    <location>
        <begin position="168"/>
        <end position="187"/>
    </location>
</feature>
<dbReference type="InterPro" id="IPR011701">
    <property type="entry name" value="MFS"/>
</dbReference>
<keyword evidence="10" id="KW-1185">Reference proteome</keyword>
<keyword evidence="5 7" id="KW-0472">Membrane</keyword>
<name>A0ABY6UNP1_BIOOC</name>
<evidence type="ECO:0000256" key="7">
    <source>
        <dbReference type="SAM" id="Phobius"/>
    </source>
</evidence>
<feature type="transmembrane region" description="Helical" evidence="7">
    <location>
        <begin position="476"/>
        <end position="500"/>
    </location>
</feature>
<evidence type="ECO:0000256" key="3">
    <source>
        <dbReference type="ARBA" id="ARBA00022692"/>
    </source>
</evidence>
<feature type="compositionally biased region" description="Polar residues" evidence="6">
    <location>
        <begin position="1"/>
        <end position="22"/>
    </location>
</feature>
<evidence type="ECO:0000256" key="2">
    <source>
        <dbReference type="ARBA" id="ARBA00022448"/>
    </source>
</evidence>
<dbReference type="PANTHER" id="PTHR43791:SF54">
    <property type="entry name" value="MAJOR FACILITATOR SUPERFAMILY (MFS) PROFILE DOMAIN-CONTAINING PROTEIN-RELATED"/>
    <property type="match status" value="1"/>
</dbReference>
<evidence type="ECO:0000256" key="4">
    <source>
        <dbReference type="ARBA" id="ARBA00022989"/>
    </source>
</evidence>
<comment type="caution">
    <text evidence="9">The sequence shown here is derived from an EMBL/GenBank/DDBJ whole genome shotgun (WGS) entry which is preliminary data.</text>
</comment>
<dbReference type="Gene3D" id="1.20.1250.20">
    <property type="entry name" value="MFS general substrate transporter like domains"/>
    <property type="match status" value="2"/>
</dbReference>
<evidence type="ECO:0000256" key="1">
    <source>
        <dbReference type="ARBA" id="ARBA00004141"/>
    </source>
</evidence>
<keyword evidence="4 7" id="KW-1133">Transmembrane helix</keyword>
<feature type="transmembrane region" description="Helical" evidence="7">
    <location>
        <begin position="405"/>
        <end position="425"/>
    </location>
</feature>
<dbReference type="PANTHER" id="PTHR43791">
    <property type="entry name" value="PERMEASE-RELATED"/>
    <property type="match status" value="1"/>
</dbReference>
<feature type="transmembrane region" description="Helical" evidence="7">
    <location>
        <begin position="352"/>
        <end position="372"/>
    </location>
</feature>